<evidence type="ECO:0000313" key="3">
    <source>
        <dbReference type="EMBL" id="CDW44177.1"/>
    </source>
</evidence>
<keyword evidence="1" id="KW-0479">Metal-binding</keyword>
<accession>A0A0K2V1Y9</accession>
<sequence length="56" mass="6270">MDTGGVHEKIKKFQCSLCSNCFTLSGNLKKHIEVVHEKIKNSNLVTALVVFHNLDT</sequence>
<organism evidence="3">
    <name type="scientific">Lepeophtheirus salmonis</name>
    <name type="common">Salmon louse</name>
    <name type="synonym">Caligus salmonis</name>
    <dbReference type="NCBI Taxonomy" id="72036"/>
    <lineage>
        <taxon>Eukaryota</taxon>
        <taxon>Metazoa</taxon>
        <taxon>Ecdysozoa</taxon>
        <taxon>Arthropoda</taxon>
        <taxon>Crustacea</taxon>
        <taxon>Multicrustacea</taxon>
        <taxon>Hexanauplia</taxon>
        <taxon>Copepoda</taxon>
        <taxon>Siphonostomatoida</taxon>
        <taxon>Caligidae</taxon>
        <taxon>Lepeophtheirus</taxon>
    </lineage>
</organism>
<name>A0A0K2V1Y9_LEPSM</name>
<keyword evidence="1" id="KW-0863">Zinc-finger</keyword>
<dbReference type="GO" id="GO:0008270">
    <property type="term" value="F:zinc ion binding"/>
    <property type="evidence" value="ECO:0007669"/>
    <property type="project" value="UniProtKB-KW"/>
</dbReference>
<evidence type="ECO:0000259" key="2">
    <source>
        <dbReference type="PROSITE" id="PS50157"/>
    </source>
</evidence>
<dbReference type="SUPFAM" id="SSF57667">
    <property type="entry name" value="beta-beta-alpha zinc fingers"/>
    <property type="match status" value="1"/>
</dbReference>
<evidence type="ECO:0000256" key="1">
    <source>
        <dbReference type="PROSITE-ProRule" id="PRU00042"/>
    </source>
</evidence>
<feature type="domain" description="C2H2-type" evidence="2">
    <location>
        <begin position="13"/>
        <end position="41"/>
    </location>
</feature>
<dbReference type="AlphaFoldDB" id="A0A0K2V1Y9"/>
<proteinExistence type="predicted"/>
<dbReference type="InterPro" id="IPR013087">
    <property type="entry name" value="Znf_C2H2_type"/>
</dbReference>
<dbReference type="PROSITE" id="PS00028">
    <property type="entry name" value="ZINC_FINGER_C2H2_1"/>
    <property type="match status" value="1"/>
</dbReference>
<dbReference type="EMBL" id="HACA01026816">
    <property type="protein sequence ID" value="CDW44177.1"/>
    <property type="molecule type" value="Transcribed_RNA"/>
</dbReference>
<dbReference type="InterPro" id="IPR036236">
    <property type="entry name" value="Znf_C2H2_sf"/>
</dbReference>
<protein>
    <recommendedName>
        <fullName evidence="2">C2H2-type domain-containing protein</fullName>
    </recommendedName>
</protein>
<dbReference type="Gene3D" id="3.30.160.60">
    <property type="entry name" value="Classic Zinc Finger"/>
    <property type="match status" value="1"/>
</dbReference>
<keyword evidence="1" id="KW-0862">Zinc</keyword>
<reference evidence="3" key="1">
    <citation type="submission" date="2014-05" db="EMBL/GenBank/DDBJ databases">
        <authorList>
            <person name="Chronopoulou M."/>
        </authorList>
    </citation>
    <scope>NUCLEOTIDE SEQUENCE</scope>
    <source>
        <tissue evidence="3">Whole organism</tissue>
    </source>
</reference>
<dbReference type="PROSITE" id="PS50157">
    <property type="entry name" value="ZINC_FINGER_C2H2_2"/>
    <property type="match status" value="1"/>
</dbReference>